<keyword evidence="3" id="KW-1185">Reference proteome</keyword>
<feature type="compositionally biased region" description="Polar residues" evidence="1">
    <location>
        <begin position="55"/>
        <end position="66"/>
    </location>
</feature>
<comment type="caution">
    <text evidence="2">The sequence shown here is derived from an EMBL/GenBank/DDBJ whole genome shotgun (WGS) entry which is preliminary data.</text>
</comment>
<feature type="region of interest" description="Disordered" evidence="1">
    <location>
        <begin position="52"/>
        <end position="108"/>
    </location>
</feature>
<gene>
    <name evidence="2" type="ORF">RRG08_064836</name>
</gene>
<feature type="non-terminal residue" evidence="2">
    <location>
        <position position="1"/>
    </location>
</feature>
<organism evidence="2 3">
    <name type="scientific">Elysia crispata</name>
    <name type="common">lettuce slug</name>
    <dbReference type="NCBI Taxonomy" id="231223"/>
    <lineage>
        <taxon>Eukaryota</taxon>
        <taxon>Metazoa</taxon>
        <taxon>Spiralia</taxon>
        <taxon>Lophotrochozoa</taxon>
        <taxon>Mollusca</taxon>
        <taxon>Gastropoda</taxon>
        <taxon>Heterobranchia</taxon>
        <taxon>Euthyneura</taxon>
        <taxon>Panpulmonata</taxon>
        <taxon>Sacoglossa</taxon>
        <taxon>Placobranchoidea</taxon>
        <taxon>Plakobranchidae</taxon>
        <taxon>Elysia</taxon>
    </lineage>
</organism>
<evidence type="ECO:0000256" key="1">
    <source>
        <dbReference type="SAM" id="MobiDB-lite"/>
    </source>
</evidence>
<dbReference type="AlphaFoldDB" id="A0AAE1D934"/>
<reference evidence="2" key="1">
    <citation type="journal article" date="2023" name="G3 (Bethesda)">
        <title>A reference genome for the long-term kleptoplast-retaining sea slug Elysia crispata morphotype clarki.</title>
        <authorList>
            <person name="Eastman K.E."/>
            <person name="Pendleton A.L."/>
            <person name="Shaikh M.A."/>
            <person name="Suttiyut T."/>
            <person name="Ogas R."/>
            <person name="Tomko P."/>
            <person name="Gavelis G."/>
            <person name="Widhalm J.R."/>
            <person name="Wisecaver J.H."/>
        </authorList>
    </citation>
    <scope>NUCLEOTIDE SEQUENCE</scope>
    <source>
        <strain evidence="2">ECLA1</strain>
    </source>
</reference>
<accession>A0AAE1D934</accession>
<dbReference type="Proteomes" id="UP001283361">
    <property type="component" value="Unassembled WGS sequence"/>
</dbReference>
<evidence type="ECO:0000313" key="3">
    <source>
        <dbReference type="Proteomes" id="UP001283361"/>
    </source>
</evidence>
<proteinExistence type="predicted"/>
<dbReference type="EMBL" id="JAWDGP010004839">
    <property type="protein sequence ID" value="KAK3761777.1"/>
    <property type="molecule type" value="Genomic_DNA"/>
</dbReference>
<evidence type="ECO:0000313" key="2">
    <source>
        <dbReference type="EMBL" id="KAK3761777.1"/>
    </source>
</evidence>
<sequence>MSLLKRPLRCRYRRRKAQPNREVEGDISLCGAPLSERDHVRQESSRTITARALQIDSNNGQTPHSDPNQDHKDIKRDMEGERGAGIDGDRDGNIEGGREEDGQDGILSDTAVPVETLKSYIRQHATDSHLKDEFSSIPMVTSSPQTAGSFPAECQEKQIQKNINF</sequence>
<protein>
    <submittedName>
        <fullName evidence="2">Uncharacterized protein</fullName>
    </submittedName>
</protein>
<feature type="compositionally biased region" description="Basic and acidic residues" evidence="1">
    <location>
        <begin position="67"/>
        <end position="100"/>
    </location>
</feature>
<name>A0AAE1D934_9GAST</name>